<feature type="domain" description="AMP-binding enzyme C-terminal" evidence="4">
    <location>
        <begin position="293"/>
        <end position="362"/>
    </location>
</feature>
<dbReference type="Proteomes" id="UP000596145">
    <property type="component" value="Chromosome"/>
</dbReference>
<gene>
    <name evidence="5" type="ORF">I6I10_00640</name>
</gene>
<dbReference type="GO" id="GO:0031956">
    <property type="term" value="F:medium-chain fatty acid-CoA ligase activity"/>
    <property type="evidence" value="ECO:0007669"/>
    <property type="project" value="TreeGrafter"/>
</dbReference>
<evidence type="ECO:0000313" key="6">
    <source>
        <dbReference type="Proteomes" id="UP000596145"/>
    </source>
</evidence>
<dbReference type="EMBL" id="CP066007">
    <property type="protein sequence ID" value="QQB46502.1"/>
    <property type="molecule type" value="Genomic_DNA"/>
</dbReference>
<evidence type="ECO:0000256" key="1">
    <source>
        <dbReference type="ARBA" id="ARBA00006432"/>
    </source>
</evidence>
<dbReference type="GO" id="GO:0008756">
    <property type="term" value="F:o-succinylbenzoate-CoA ligase activity"/>
    <property type="evidence" value="ECO:0007669"/>
    <property type="project" value="UniProtKB-EC"/>
</dbReference>
<dbReference type="PROSITE" id="PS00455">
    <property type="entry name" value="AMP_BINDING"/>
    <property type="match status" value="1"/>
</dbReference>
<keyword evidence="2 5" id="KW-0436">Ligase</keyword>
<dbReference type="InterPro" id="IPR045851">
    <property type="entry name" value="AMP-bd_C_sf"/>
</dbReference>
<evidence type="ECO:0000256" key="2">
    <source>
        <dbReference type="ARBA" id="ARBA00022598"/>
    </source>
</evidence>
<dbReference type="AlphaFoldDB" id="A0A7T4JV47"/>
<dbReference type="GeneID" id="92759189"/>
<dbReference type="GO" id="GO:0006631">
    <property type="term" value="P:fatty acid metabolic process"/>
    <property type="evidence" value="ECO:0007669"/>
    <property type="project" value="TreeGrafter"/>
</dbReference>
<organism evidence="5 6">
    <name type="scientific">Corynebacterium glucuronolyticum</name>
    <dbReference type="NCBI Taxonomy" id="39791"/>
    <lineage>
        <taxon>Bacteria</taxon>
        <taxon>Bacillati</taxon>
        <taxon>Actinomycetota</taxon>
        <taxon>Actinomycetes</taxon>
        <taxon>Mycobacteriales</taxon>
        <taxon>Corynebacteriaceae</taxon>
        <taxon>Corynebacterium</taxon>
    </lineage>
</organism>
<dbReference type="Pfam" id="PF00501">
    <property type="entry name" value="AMP-binding"/>
    <property type="match status" value="1"/>
</dbReference>
<proteinExistence type="inferred from homology"/>
<sequence length="379" mass="39705">MKTLEELPIPSRGMVDELERAIAGETAYCPVPSGASAGDRARATSLRATQRIGEAIDDDVALVVATSGSTGVPKGAMLTAHNLVSGADATHARLGGPRPWLCALPAHNIAGLQILVRSLVAGYDPLVMDVSHGFSVEEFAQKTAEIGEGCYTSLVPNQLAKLLQSLQGVEALQQFEAILVGGAPITGDMATRAARLGINIVTTYGSSETSGGCVYDGVPISGAKVQLHGERIWLGGPMVAKGYRNVASEEAFPQPGWFRTSDSGRIEDGKLHVIGRLDAIIDSGGLKLHPEVLEKAIMQIPGVTEVVVVGVPDERLGTAISAVYAGSPTPAQIIEGLSDLPRWQLPKHLSHVAAVPRMTSGKVDRRQAEKLILSGAGPK</sequence>
<dbReference type="InterPro" id="IPR020845">
    <property type="entry name" value="AMP-binding_CS"/>
</dbReference>
<dbReference type="RefSeq" id="WP_084036601.1">
    <property type="nucleotide sequence ID" value="NZ_CP066007.1"/>
</dbReference>
<dbReference type="NCBIfam" id="NF005877">
    <property type="entry name" value="PRK07824.1"/>
    <property type="match status" value="1"/>
</dbReference>
<dbReference type="EC" id="6.2.1.26" evidence="5"/>
<dbReference type="InterPro" id="IPR000873">
    <property type="entry name" value="AMP-dep_synth/lig_dom"/>
</dbReference>
<comment type="similarity">
    <text evidence="1">Belongs to the ATP-dependent AMP-binding enzyme family.</text>
</comment>
<dbReference type="PANTHER" id="PTHR43201">
    <property type="entry name" value="ACYL-COA SYNTHETASE"/>
    <property type="match status" value="1"/>
</dbReference>
<name>A0A7T4JV47_9CORY</name>
<evidence type="ECO:0000313" key="5">
    <source>
        <dbReference type="EMBL" id="QQB46502.1"/>
    </source>
</evidence>
<dbReference type="Gene3D" id="3.30.300.30">
    <property type="match status" value="1"/>
</dbReference>
<dbReference type="Gene3D" id="3.40.50.12780">
    <property type="entry name" value="N-terminal domain of ligase-like"/>
    <property type="match status" value="1"/>
</dbReference>
<dbReference type="PANTHER" id="PTHR43201:SF5">
    <property type="entry name" value="MEDIUM-CHAIN ACYL-COA LIGASE ACSF2, MITOCHONDRIAL"/>
    <property type="match status" value="1"/>
</dbReference>
<feature type="domain" description="AMP-dependent synthetase/ligase" evidence="3">
    <location>
        <begin position="54"/>
        <end position="217"/>
    </location>
</feature>
<dbReference type="OrthoDB" id="9803968at2"/>
<dbReference type="SUPFAM" id="SSF56801">
    <property type="entry name" value="Acetyl-CoA synthetase-like"/>
    <property type="match status" value="1"/>
</dbReference>
<evidence type="ECO:0000259" key="3">
    <source>
        <dbReference type="Pfam" id="PF00501"/>
    </source>
</evidence>
<dbReference type="InterPro" id="IPR042099">
    <property type="entry name" value="ANL_N_sf"/>
</dbReference>
<reference evidence="5 6" key="1">
    <citation type="submission" date="2020-12" db="EMBL/GenBank/DDBJ databases">
        <title>FDA dAtabase for Regulatory Grade micrObial Sequences (FDA-ARGOS): Supporting development and validation of Infectious Disease Dx tests.</title>
        <authorList>
            <person name="Sproer C."/>
            <person name="Gronow S."/>
            <person name="Severitt S."/>
            <person name="Schroder I."/>
            <person name="Tallon L."/>
            <person name="Sadzewicz L."/>
            <person name="Zhao X."/>
            <person name="Boylan J."/>
            <person name="Ott S."/>
            <person name="Bowen H."/>
            <person name="Vavikolanu K."/>
            <person name="Mehta A."/>
            <person name="Aluvathingal J."/>
            <person name="Nadendla S."/>
            <person name="Lowell S."/>
            <person name="Myers T."/>
            <person name="Yan Y."/>
            <person name="Sichtig H."/>
        </authorList>
    </citation>
    <scope>NUCLEOTIDE SEQUENCE [LARGE SCALE GENOMIC DNA]</scope>
    <source>
        <strain evidence="5 6">FDAARGOS_1053</strain>
    </source>
</reference>
<dbReference type="InterPro" id="IPR025110">
    <property type="entry name" value="AMP-bd_C"/>
</dbReference>
<protein>
    <submittedName>
        <fullName evidence="5">O-succinylbenzoate--CoA ligase</fullName>
        <ecNumber evidence="5">6.2.1.26</ecNumber>
    </submittedName>
</protein>
<dbReference type="Pfam" id="PF13193">
    <property type="entry name" value="AMP-binding_C"/>
    <property type="match status" value="1"/>
</dbReference>
<evidence type="ECO:0000259" key="4">
    <source>
        <dbReference type="Pfam" id="PF13193"/>
    </source>
</evidence>
<accession>A0A7T4JV47</accession>